<dbReference type="PROSITE" id="PS51186">
    <property type="entry name" value="GNAT"/>
    <property type="match status" value="1"/>
</dbReference>
<gene>
    <name evidence="2" type="ORF">AB0C36_11935</name>
</gene>
<dbReference type="GO" id="GO:0016746">
    <property type="term" value="F:acyltransferase activity"/>
    <property type="evidence" value="ECO:0007669"/>
    <property type="project" value="UniProtKB-KW"/>
</dbReference>
<evidence type="ECO:0000313" key="2">
    <source>
        <dbReference type="EMBL" id="MEU8134211.1"/>
    </source>
</evidence>
<dbReference type="Proteomes" id="UP001551482">
    <property type="component" value="Unassembled WGS sequence"/>
</dbReference>
<dbReference type="EC" id="2.3.1.-" evidence="2"/>
<dbReference type="Gene3D" id="3.40.630.30">
    <property type="match status" value="1"/>
</dbReference>
<dbReference type="EMBL" id="JBEZFP010000023">
    <property type="protein sequence ID" value="MEU8134211.1"/>
    <property type="molecule type" value="Genomic_DNA"/>
</dbReference>
<comment type="caution">
    <text evidence="2">The sequence shown here is derived from an EMBL/GenBank/DDBJ whole genome shotgun (WGS) entry which is preliminary data.</text>
</comment>
<evidence type="ECO:0000259" key="1">
    <source>
        <dbReference type="PROSITE" id="PS51186"/>
    </source>
</evidence>
<organism evidence="2 3">
    <name type="scientific">Streptodolium elevatio</name>
    <dbReference type="NCBI Taxonomy" id="3157996"/>
    <lineage>
        <taxon>Bacteria</taxon>
        <taxon>Bacillati</taxon>
        <taxon>Actinomycetota</taxon>
        <taxon>Actinomycetes</taxon>
        <taxon>Kitasatosporales</taxon>
        <taxon>Streptomycetaceae</taxon>
        <taxon>Streptodolium</taxon>
    </lineage>
</organism>
<evidence type="ECO:0000313" key="3">
    <source>
        <dbReference type="Proteomes" id="UP001551482"/>
    </source>
</evidence>
<accession>A0ABV3DEU2</accession>
<dbReference type="RefSeq" id="WP_358352673.1">
    <property type="nucleotide sequence ID" value="NZ_JBEZFP010000023.1"/>
</dbReference>
<reference evidence="2 3" key="1">
    <citation type="submission" date="2024-06" db="EMBL/GenBank/DDBJ databases">
        <title>The Natural Products Discovery Center: Release of the First 8490 Sequenced Strains for Exploring Actinobacteria Biosynthetic Diversity.</title>
        <authorList>
            <person name="Kalkreuter E."/>
            <person name="Kautsar S.A."/>
            <person name="Yang D."/>
            <person name="Bader C.D."/>
            <person name="Teijaro C.N."/>
            <person name="Fluegel L."/>
            <person name="Davis C.M."/>
            <person name="Simpson J.R."/>
            <person name="Lauterbach L."/>
            <person name="Steele A.D."/>
            <person name="Gui C."/>
            <person name="Meng S."/>
            <person name="Li G."/>
            <person name="Viehrig K."/>
            <person name="Ye F."/>
            <person name="Su P."/>
            <person name="Kiefer A.F."/>
            <person name="Nichols A."/>
            <person name="Cepeda A.J."/>
            <person name="Yan W."/>
            <person name="Fan B."/>
            <person name="Jiang Y."/>
            <person name="Adhikari A."/>
            <person name="Zheng C.-J."/>
            <person name="Schuster L."/>
            <person name="Cowan T.M."/>
            <person name="Smanski M.J."/>
            <person name="Chevrette M.G."/>
            <person name="De Carvalho L.P.S."/>
            <person name="Shen B."/>
        </authorList>
    </citation>
    <scope>NUCLEOTIDE SEQUENCE [LARGE SCALE GENOMIC DNA]</scope>
    <source>
        <strain evidence="2 3">NPDC048946</strain>
    </source>
</reference>
<dbReference type="SUPFAM" id="SSF55729">
    <property type="entry name" value="Acyl-CoA N-acyltransferases (Nat)"/>
    <property type="match status" value="1"/>
</dbReference>
<keyword evidence="3" id="KW-1185">Reference proteome</keyword>
<proteinExistence type="predicted"/>
<sequence>MSDISTRWYRPGTIPITELSELATMFAEVADDFVPPLTSRAGTTQSELREQSPGTPVSDRYLKEMLRQDLFMTWHKGRLAGFLSFRTDHHDSRYADLCPCLYVSTIAIRRRHRRHGIARSLYRELFDLPAHLPPWVVLRTWSTNHSHLELLRHLGFDGILRLQDDRAPGVDTVYLAAKRSASANPLPR</sequence>
<protein>
    <submittedName>
        <fullName evidence="2">GNAT family N-acetyltransferase</fullName>
        <ecNumber evidence="2">2.3.1.-</ecNumber>
    </submittedName>
</protein>
<dbReference type="Pfam" id="PF00583">
    <property type="entry name" value="Acetyltransf_1"/>
    <property type="match status" value="1"/>
</dbReference>
<keyword evidence="2" id="KW-0012">Acyltransferase</keyword>
<dbReference type="InterPro" id="IPR016181">
    <property type="entry name" value="Acyl_CoA_acyltransferase"/>
</dbReference>
<name>A0ABV3DEU2_9ACTN</name>
<dbReference type="InterPro" id="IPR000182">
    <property type="entry name" value="GNAT_dom"/>
</dbReference>
<keyword evidence="2" id="KW-0808">Transferase</keyword>
<feature type="domain" description="N-acetyltransferase" evidence="1">
    <location>
        <begin position="14"/>
        <end position="180"/>
    </location>
</feature>